<sequence>MLHLLPPPGSPPFLLPIRIARIVPPAGLDPLRRDQICCLYLRVVFCSLPGSELPPVAASFPYLVVVLFSHLIRMQMVESMPIERFGHPYWIICLEGMKETKQFSVVSASVKTNMKTVIELLMGVA</sequence>
<dbReference type="EMBL" id="RWGY01000004">
    <property type="protein sequence ID" value="TVU45885.1"/>
    <property type="molecule type" value="Genomic_DNA"/>
</dbReference>
<gene>
    <name evidence="1" type="ORF">EJB05_05393</name>
</gene>
<protein>
    <submittedName>
        <fullName evidence="1">Uncharacterized protein</fullName>
    </submittedName>
</protein>
<evidence type="ECO:0000313" key="2">
    <source>
        <dbReference type="Proteomes" id="UP000324897"/>
    </source>
</evidence>
<accession>A0A5J9WDA7</accession>
<proteinExistence type="predicted"/>
<feature type="non-terminal residue" evidence="1">
    <location>
        <position position="1"/>
    </location>
</feature>
<reference evidence="1 2" key="1">
    <citation type="journal article" date="2019" name="Sci. Rep.">
        <title>A high-quality genome of Eragrostis curvula grass provides insights into Poaceae evolution and supports new strategies to enhance forage quality.</title>
        <authorList>
            <person name="Carballo J."/>
            <person name="Santos B.A.C.M."/>
            <person name="Zappacosta D."/>
            <person name="Garbus I."/>
            <person name="Selva J.P."/>
            <person name="Gallo C.A."/>
            <person name="Diaz A."/>
            <person name="Albertini E."/>
            <person name="Caccamo M."/>
            <person name="Echenique V."/>
        </authorList>
    </citation>
    <scope>NUCLEOTIDE SEQUENCE [LARGE SCALE GENOMIC DNA]</scope>
    <source>
        <strain evidence="2">cv. Victoria</strain>
        <tissue evidence="1">Leaf</tissue>
    </source>
</reference>
<organism evidence="1 2">
    <name type="scientific">Eragrostis curvula</name>
    <name type="common">weeping love grass</name>
    <dbReference type="NCBI Taxonomy" id="38414"/>
    <lineage>
        <taxon>Eukaryota</taxon>
        <taxon>Viridiplantae</taxon>
        <taxon>Streptophyta</taxon>
        <taxon>Embryophyta</taxon>
        <taxon>Tracheophyta</taxon>
        <taxon>Spermatophyta</taxon>
        <taxon>Magnoliopsida</taxon>
        <taxon>Liliopsida</taxon>
        <taxon>Poales</taxon>
        <taxon>Poaceae</taxon>
        <taxon>PACMAD clade</taxon>
        <taxon>Chloridoideae</taxon>
        <taxon>Eragrostideae</taxon>
        <taxon>Eragrostidinae</taxon>
        <taxon>Eragrostis</taxon>
    </lineage>
</organism>
<comment type="caution">
    <text evidence="1">The sequence shown here is derived from an EMBL/GenBank/DDBJ whole genome shotgun (WGS) entry which is preliminary data.</text>
</comment>
<dbReference type="AlphaFoldDB" id="A0A5J9WDA7"/>
<dbReference type="Proteomes" id="UP000324897">
    <property type="component" value="Chromosome 5"/>
</dbReference>
<keyword evidence="2" id="KW-1185">Reference proteome</keyword>
<dbReference type="Gramene" id="TVU45885">
    <property type="protein sequence ID" value="TVU45885"/>
    <property type="gene ID" value="EJB05_05393"/>
</dbReference>
<name>A0A5J9WDA7_9POAL</name>
<evidence type="ECO:0000313" key="1">
    <source>
        <dbReference type="EMBL" id="TVU45885.1"/>
    </source>
</evidence>